<evidence type="ECO:0000259" key="1">
    <source>
        <dbReference type="SMART" id="SM00903"/>
    </source>
</evidence>
<keyword evidence="3" id="KW-1185">Reference proteome</keyword>
<name>A0A1T4YMB0_9ACTN</name>
<dbReference type="AlphaFoldDB" id="A0A1T4YMB0"/>
<dbReference type="SUPFAM" id="SSF50475">
    <property type="entry name" value="FMN-binding split barrel"/>
    <property type="match status" value="1"/>
</dbReference>
<dbReference type="Proteomes" id="UP000191040">
    <property type="component" value="Chromosome I"/>
</dbReference>
<dbReference type="STRING" id="1736691.SAMN06295964_0081"/>
<dbReference type="InterPro" id="IPR012349">
    <property type="entry name" value="Split_barrel_FMN-bd"/>
</dbReference>
<dbReference type="EMBL" id="LT796768">
    <property type="protein sequence ID" value="SKB02896.1"/>
    <property type="molecule type" value="Genomic_DNA"/>
</dbReference>
<evidence type="ECO:0000313" key="3">
    <source>
        <dbReference type="Proteomes" id="UP000191040"/>
    </source>
</evidence>
<dbReference type="Pfam" id="PF01613">
    <property type="entry name" value="Flavin_Reduct"/>
    <property type="match status" value="1"/>
</dbReference>
<sequence length="168" mass="17817">MTIHSEHPFVPADRDKDAFRRLRGRLPAPVTIVATGTGRARAGLTVSSVLLVDGEPPRIELLVDPDSDLGESLEVGARAAASVLQPGDDYLAEVFAGLAPAPGGMFTVGRWADSAWGPRLEERSWCGLTVDELTEIGWSLRVTGTVHEVAVEAATGAAHARGRFHDLG</sequence>
<proteinExistence type="predicted"/>
<accession>A0A1T4YMB0</accession>
<feature type="domain" description="Flavin reductase like" evidence="1">
    <location>
        <begin position="23"/>
        <end position="166"/>
    </location>
</feature>
<dbReference type="SMART" id="SM00903">
    <property type="entry name" value="Flavin_Reduct"/>
    <property type="match status" value="1"/>
</dbReference>
<dbReference type="Gene3D" id="2.30.110.10">
    <property type="entry name" value="Electron Transport, Fmn-binding Protein, Chain A"/>
    <property type="match status" value="1"/>
</dbReference>
<organism evidence="2 3">
    <name type="scientific">Aeromicrobium choanae</name>
    <dbReference type="NCBI Taxonomy" id="1736691"/>
    <lineage>
        <taxon>Bacteria</taxon>
        <taxon>Bacillati</taxon>
        <taxon>Actinomycetota</taxon>
        <taxon>Actinomycetes</taxon>
        <taxon>Propionibacteriales</taxon>
        <taxon>Nocardioidaceae</taxon>
        <taxon>Aeromicrobium</taxon>
    </lineage>
</organism>
<protein>
    <submittedName>
        <fullName evidence="2">NADH-FMN oxidoreductase RutF, flavin reductase (DIM6/NTAB) family</fullName>
    </submittedName>
</protein>
<dbReference type="RefSeq" id="WP_172806206.1">
    <property type="nucleotide sequence ID" value="NZ_LT796768.1"/>
</dbReference>
<dbReference type="InterPro" id="IPR002563">
    <property type="entry name" value="Flavin_Rdtase-like_dom"/>
</dbReference>
<reference evidence="3" key="1">
    <citation type="submission" date="2017-02" db="EMBL/GenBank/DDBJ databases">
        <authorList>
            <person name="Varghese N."/>
            <person name="Submissions S."/>
        </authorList>
    </citation>
    <scope>NUCLEOTIDE SEQUENCE [LARGE SCALE GENOMIC DNA]</scope>
    <source>
        <strain evidence="3">9H-4</strain>
    </source>
</reference>
<dbReference type="GO" id="GO:0010181">
    <property type="term" value="F:FMN binding"/>
    <property type="evidence" value="ECO:0007669"/>
    <property type="project" value="InterPro"/>
</dbReference>
<dbReference type="GO" id="GO:0016646">
    <property type="term" value="F:oxidoreductase activity, acting on the CH-NH group of donors, NAD or NADP as acceptor"/>
    <property type="evidence" value="ECO:0007669"/>
    <property type="project" value="UniProtKB-ARBA"/>
</dbReference>
<evidence type="ECO:0000313" key="2">
    <source>
        <dbReference type="EMBL" id="SKB02896.1"/>
    </source>
</evidence>
<gene>
    <name evidence="2" type="ORF">SAMN06295964_0081</name>
</gene>